<dbReference type="GO" id="GO:0008168">
    <property type="term" value="F:methyltransferase activity"/>
    <property type="evidence" value="ECO:0007669"/>
    <property type="project" value="InterPro"/>
</dbReference>
<accession>A0A0F9HLA5</accession>
<dbReference type="PROSITE" id="PS00092">
    <property type="entry name" value="N6_MTASE"/>
    <property type="match status" value="1"/>
</dbReference>
<dbReference type="EMBL" id="LAZR01022256">
    <property type="protein sequence ID" value="KKL82515.1"/>
    <property type="molecule type" value="Genomic_DNA"/>
</dbReference>
<reference evidence="1" key="1">
    <citation type="journal article" date="2015" name="Nature">
        <title>Complex archaea that bridge the gap between prokaryotes and eukaryotes.</title>
        <authorList>
            <person name="Spang A."/>
            <person name="Saw J.H."/>
            <person name="Jorgensen S.L."/>
            <person name="Zaremba-Niedzwiedzka K."/>
            <person name="Martijn J."/>
            <person name="Lind A.E."/>
            <person name="van Eijk R."/>
            <person name="Schleper C."/>
            <person name="Guy L."/>
            <person name="Ettema T.J."/>
        </authorList>
    </citation>
    <scope>NUCLEOTIDE SEQUENCE</scope>
</reference>
<evidence type="ECO:0000313" key="1">
    <source>
        <dbReference type="EMBL" id="KKL82515.1"/>
    </source>
</evidence>
<comment type="caution">
    <text evidence="1">The sequence shown here is derived from an EMBL/GenBank/DDBJ whole genome shotgun (WGS) entry which is preliminary data.</text>
</comment>
<dbReference type="AlphaFoldDB" id="A0A0F9HLA5"/>
<dbReference type="GO" id="GO:0003676">
    <property type="term" value="F:nucleic acid binding"/>
    <property type="evidence" value="ECO:0007669"/>
    <property type="project" value="InterPro"/>
</dbReference>
<organism evidence="1">
    <name type="scientific">marine sediment metagenome</name>
    <dbReference type="NCBI Taxonomy" id="412755"/>
    <lineage>
        <taxon>unclassified sequences</taxon>
        <taxon>metagenomes</taxon>
        <taxon>ecological metagenomes</taxon>
    </lineage>
</organism>
<protein>
    <submittedName>
        <fullName evidence="1">Uncharacterized protein</fullName>
    </submittedName>
</protein>
<gene>
    <name evidence="1" type="ORF">LCGC14_1983960</name>
</gene>
<sequence length="165" mass="18494">MPEAATKRYPMIEFMKRGPFDEIPTPFEALAPLLPHLPRHWTLWEVAPGSGMLTQWLVGEGYKVQIVPELFPSFNTAPEHDAIVTNPPFSKKVQFLKHVEANGKPWALLLPVTTFGVGSAQPYLEGAEVLFFKKRIDFTGKGAPWFAVAWFTKGLNIGKQLVFDA</sequence>
<dbReference type="GO" id="GO:0032259">
    <property type="term" value="P:methylation"/>
    <property type="evidence" value="ECO:0007669"/>
    <property type="project" value="InterPro"/>
</dbReference>
<proteinExistence type="predicted"/>
<name>A0A0F9HLA5_9ZZZZ</name>
<dbReference type="InterPro" id="IPR002052">
    <property type="entry name" value="DNA_methylase_N6_adenine_CS"/>
</dbReference>